<feature type="domain" description="MCM C-terminal" evidence="2">
    <location>
        <begin position="275"/>
        <end position="329"/>
    </location>
</feature>
<dbReference type="InterPro" id="IPR027417">
    <property type="entry name" value="P-loop_NTPase"/>
</dbReference>
<dbReference type="STRING" id="397948.Cmaq_1486"/>
<proteinExistence type="predicted"/>
<dbReference type="Pfam" id="PF21100">
    <property type="entry name" value="WHD_MCM"/>
    <property type="match status" value="1"/>
</dbReference>
<reference evidence="3 4" key="1">
    <citation type="submission" date="2007-10" db="EMBL/GenBank/DDBJ databases">
        <title>Complete sequence of Caldivirga maquilingensis IC-167.</title>
        <authorList>
            <consortium name="US DOE Joint Genome Institute"/>
            <person name="Copeland A."/>
            <person name="Lucas S."/>
            <person name="Lapidus A."/>
            <person name="Barry K."/>
            <person name="Glavina del Rio T."/>
            <person name="Dalin E."/>
            <person name="Tice H."/>
            <person name="Pitluck S."/>
            <person name="Saunders E."/>
            <person name="Brettin T."/>
            <person name="Bruce D."/>
            <person name="Detter J.C."/>
            <person name="Han C."/>
            <person name="Schmutz J."/>
            <person name="Larimer F."/>
            <person name="Land M."/>
            <person name="Hauser L."/>
            <person name="Kyrpides N."/>
            <person name="Ivanova N."/>
            <person name="Biddle J.F."/>
            <person name="Zhang Z."/>
            <person name="Fitz-Gibbon S.T."/>
            <person name="Lowe T.M."/>
            <person name="Saltikov C."/>
            <person name="House C.H."/>
            <person name="Richardson P."/>
        </authorList>
    </citation>
    <scope>NUCLEOTIDE SEQUENCE [LARGE SCALE GENOMIC DNA]</scope>
    <source>
        <strain evidence="4">ATCC 700844 / DSM 13496 / JCM 10307 / IC-167</strain>
    </source>
</reference>
<dbReference type="InterPro" id="IPR011579">
    <property type="entry name" value="ATPase_dom"/>
</dbReference>
<dbReference type="Gene3D" id="1.10.8.60">
    <property type="match status" value="1"/>
</dbReference>
<dbReference type="OrthoDB" id="132045at2157"/>
<name>A8M991_CALMQ</name>
<dbReference type="Gene3D" id="1.10.10.10">
    <property type="entry name" value="Winged helix-like DNA-binding domain superfamily/Winged helix DNA-binding domain"/>
    <property type="match status" value="1"/>
</dbReference>
<dbReference type="InterPro" id="IPR048907">
    <property type="entry name" value="WHD_MCM_arc"/>
</dbReference>
<accession>A8M991</accession>
<dbReference type="InterPro" id="IPR036388">
    <property type="entry name" value="WH-like_DNA-bd_sf"/>
</dbReference>
<protein>
    <submittedName>
        <fullName evidence="3">ATPase</fullName>
    </submittedName>
</protein>
<dbReference type="SUPFAM" id="SSF52540">
    <property type="entry name" value="P-loop containing nucleoside triphosphate hydrolases"/>
    <property type="match status" value="1"/>
</dbReference>
<keyword evidence="4" id="KW-1185">Reference proteome</keyword>
<evidence type="ECO:0000259" key="2">
    <source>
        <dbReference type="Pfam" id="PF21100"/>
    </source>
</evidence>
<dbReference type="GeneID" id="5709708"/>
<dbReference type="AlphaFoldDB" id="A8M991"/>
<evidence type="ECO:0000259" key="1">
    <source>
        <dbReference type="Pfam" id="PF01637"/>
    </source>
</evidence>
<dbReference type="InterPro" id="IPR036390">
    <property type="entry name" value="WH_DNA-bd_sf"/>
</dbReference>
<feature type="domain" description="ATPase" evidence="1">
    <location>
        <begin position="20"/>
        <end position="234"/>
    </location>
</feature>
<organism evidence="3 4">
    <name type="scientific">Caldivirga maquilingensis (strain ATCC 700844 / DSM 13496 / JCM 10307 / IC-167)</name>
    <dbReference type="NCBI Taxonomy" id="397948"/>
    <lineage>
        <taxon>Archaea</taxon>
        <taxon>Thermoproteota</taxon>
        <taxon>Thermoprotei</taxon>
        <taxon>Thermoproteales</taxon>
        <taxon>Thermoproteaceae</taxon>
        <taxon>Caldivirga</taxon>
    </lineage>
</organism>
<dbReference type="RefSeq" id="WP_012186529.1">
    <property type="nucleotide sequence ID" value="NC_009954.1"/>
</dbReference>
<evidence type="ECO:0000313" key="4">
    <source>
        <dbReference type="Proteomes" id="UP000001137"/>
    </source>
</evidence>
<evidence type="ECO:0000313" key="3">
    <source>
        <dbReference type="EMBL" id="ABW02310.1"/>
    </source>
</evidence>
<dbReference type="GO" id="GO:0005524">
    <property type="term" value="F:ATP binding"/>
    <property type="evidence" value="ECO:0007669"/>
    <property type="project" value="InterPro"/>
</dbReference>
<dbReference type="Proteomes" id="UP000001137">
    <property type="component" value="Chromosome"/>
</dbReference>
<dbReference type="PANTHER" id="PTHR34301:SF8">
    <property type="entry name" value="ATPASE DOMAIN-CONTAINING PROTEIN"/>
    <property type="match status" value="1"/>
</dbReference>
<sequence length="350" mass="39740">MYFDPEPKRRREDFYDYDELLHEFQESVRNYKITLVTGLRRYGKTSLMLTGLNELGVNHIFIDCRLLGDKPTLRGFMELIINEMSKDSTLRGILGRFDFLEVGALGFRLKVKLKVRSALLSIIEGLSNTVLVIDEAQLLRNTNYRFDELLAYIYDHVNVRVVISGSEVGLLYRFLRLNDPESPLYGRSIHEIRIKPLPRGKSMEFLRRGFEQVNVKVNDDVIERAVNELDGVIGWLTMFGYEYTRRGKSLEEIIHEATLLAASEVNKALEIHGAARARFVAVLESVAMGSSTWGSIKRYVNARLGSINDTALSNVIKSLMDMGLISKVNGGYVINDPMVKRAVSNGLIKP</sequence>
<dbReference type="HOGENOM" id="CLU_061108_0_0_2"/>
<dbReference type="KEGG" id="cma:Cmaq_1486"/>
<dbReference type="eggNOG" id="arCOG03169">
    <property type="taxonomic scope" value="Archaea"/>
</dbReference>
<dbReference type="Pfam" id="PF01637">
    <property type="entry name" value="ATPase_2"/>
    <property type="match status" value="1"/>
</dbReference>
<dbReference type="Gene3D" id="3.40.50.300">
    <property type="entry name" value="P-loop containing nucleotide triphosphate hydrolases"/>
    <property type="match status" value="1"/>
</dbReference>
<dbReference type="EMBL" id="CP000852">
    <property type="protein sequence ID" value="ABW02310.1"/>
    <property type="molecule type" value="Genomic_DNA"/>
</dbReference>
<gene>
    <name evidence="3" type="ordered locus">Cmaq_1486</name>
</gene>
<dbReference type="PANTHER" id="PTHR34301">
    <property type="entry name" value="DNA-BINDING PROTEIN-RELATED"/>
    <property type="match status" value="1"/>
</dbReference>
<dbReference type="SUPFAM" id="SSF46785">
    <property type="entry name" value="Winged helix' DNA-binding domain"/>
    <property type="match status" value="1"/>
</dbReference>